<dbReference type="Pfam" id="PF02970">
    <property type="entry name" value="TBCA"/>
    <property type="match status" value="1"/>
</dbReference>
<dbReference type="GO" id="GO:0006355">
    <property type="term" value="P:regulation of DNA-templated transcription"/>
    <property type="evidence" value="ECO:0007669"/>
    <property type="project" value="InterPro"/>
</dbReference>
<sequence>MATLRNLKIKTGTCKRIVKELHSYEKEVEREAAKTADMKERGADPYDLKQQENVLAESRMMIPDCRKRLEASLADLKGTLGELEESNQKEGPEIEEARSTMKELEDNVWDDFRESDDHIVPHPGDKCGDHFAVQGDSCKKPQHVLTGVTSNIANASNYSVCEEGKRSPILTKKDRMLEKGSWSQASDGMFPSSCDNDSLEGVTRIESGDTRMSTHCFKSGKIDPGSSELCANNPILGDKCAAVDENLYRYPFSNMSHTDNELSFLENDHEDKESSHLLSYWWPNIENFEDVDRMFRSCDSSFGVGSLSNEDELSWFSSSHATELSEDAFKSDNNFSVHKANALKSISSTEHDDSNKKTVSMGDRMDYQTSGIDDPAAPGQLSFVKGPDMKTESREDLMPKEETNMHRKQSKNHNQTERKRKDRYLQNGGSSHYFGKLGDPKHCYGDSSHEALSTLGSHQHKQSRGPDALCYRQTHIPCMHLECSHPSDQISLCPALSGNRSENSGHTTSTKESSYASNLVQSMESSHGHPLDFPAKTNNGRREKLCQDLLTPIPRKFKHLDMSPPMEFGHIVSAQKQVLHSENEVEAHGEVEGVSVGIPTEFDSSNVPESSCISSALNEISRSKYFRQLQQVTEQLDIRTKLCIRDSLYRLARSAEQRHNCANLIGGNGDDRDAGRVLMVQETNKCTGFMDMETGTNPIDRSIAHLLFHRPSDASVVPANNAVSLKSQALINGSVTSPPAMAETQVFQEGTVVPADKKTQTLMTENK</sequence>
<dbReference type="SUPFAM" id="SSF46988">
    <property type="entry name" value="Tubulin chaperone cofactor A"/>
    <property type="match status" value="1"/>
</dbReference>
<keyword evidence="2" id="KW-0143">Chaperone</keyword>
<feature type="region of interest" description="Disordered" evidence="3">
    <location>
        <begin position="498"/>
        <end position="517"/>
    </location>
</feature>
<comment type="similarity">
    <text evidence="1">Belongs to the TBCA family.</text>
</comment>
<keyword evidence="5" id="KW-1185">Reference proteome</keyword>
<organism evidence="4 5">
    <name type="scientific">Morella rubra</name>
    <name type="common">Chinese bayberry</name>
    <dbReference type="NCBI Taxonomy" id="262757"/>
    <lineage>
        <taxon>Eukaryota</taxon>
        <taxon>Viridiplantae</taxon>
        <taxon>Streptophyta</taxon>
        <taxon>Embryophyta</taxon>
        <taxon>Tracheophyta</taxon>
        <taxon>Spermatophyta</taxon>
        <taxon>Magnoliopsida</taxon>
        <taxon>eudicotyledons</taxon>
        <taxon>Gunneridae</taxon>
        <taxon>Pentapetalae</taxon>
        <taxon>rosids</taxon>
        <taxon>fabids</taxon>
        <taxon>Fagales</taxon>
        <taxon>Myricaceae</taxon>
        <taxon>Morella</taxon>
    </lineage>
</organism>
<evidence type="ECO:0000313" key="4">
    <source>
        <dbReference type="EMBL" id="KAB1206907.1"/>
    </source>
</evidence>
<dbReference type="PANTHER" id="PTHR33334:SF8">
    <property type="entry name" value="PROTEIN LNK1"/>
    <property type="match status" value="1"/>
</dbReference>
<dbReference type="InterPro" id="IPR004226">
    <property type="entry name" value="TBCA"/>
</dbReference>
<name>A0A6A1V4Y2_9ROSI</name>
<dbReference type="OrthoDB" id="618331at2759"/>
<accession>A0A6A1V4Y2</accession>
<evidence type="ECO:0000313" key="5">
    <source>
        <dbReference type="Proteomes" id="UP000516437"/>
    </source>
</evidence>
<dbReference type="EMBL" id="RXIC02000025">
    <property type="protein sequence ID" value="KAB1206907.1"/>
    <property type="molecule type" value="Genomic_DNA"/>
</dbReference>
<proteinExistence type="inferred from homology"/>
<gene>
    <name evidence="4" type="ORF">CJ030_MR7G008177</name>
</gene>
<feature type="region of interest" description="Disordered" evidence="3">
    <location>
        <begin position="370"/>
        <end position="432"/>
    </location>
</feature>
<dbReference type="GO" id="GO:0007021">
    <property type="term" value="P:tubulin complex assembly"/>
    <property type="evidence" value="ECO:0007669"/>
    <property type="project" value="InterPro"/>
</dbReference>
<dbReference type="PANTHER" id="PTHR33334">
    <property type="entry name" value="PROTEIN LNK1"/>
    <property type="match status" value="1"/>
</dbReference>
<dbReference type="AlphaFoldDB" id="A0A6A1V4Y2"/>
<dbReference type="InterPro" id="IPR039928">
    <property type="entry name" value="LNK"/>
</dbReference>
<dbReference type="GO" id="GO:0048487">
    <property type="term" value="F:beta-tubulin binding"/>
    <property type="evidence" value="ECO:0007669"/>
    <property type="project" value="InterPro"/>
</dbReference>
<dbReference type="Gene3D" id="1.20.58.90">
    <property type="match status" value="1"/>
</dbReference>
<dbReference type="Proteomes" id="UP000516437">
    <property type="component" value="Chromosome 7"/>
</dbReference>
<dbReference type="GO" id="GO:0007623">
    <property type="term" value="P:circadian rhythm"/>
    <property type="evidence" value="ECO:0007669"/>
    <property type="project" value="InterPro"/>
</dbReference>
<protein>
    <submittedName>
        <fullName evidence="4">Tubulin-folding cofactor A</fullName>
    </submittedName>
</protein>
<feature type="compositionally biased region" description="Basic and acidic residues" evidence="3">
    <location>
        <begin position="29"/>
        <end position="50"/>
    </location>
</feature>
<reference evidence="4 5" key="1">
    <citation type="journal article" date="2019" name="Plant Biotechnol. J.">
        <title>The red bayberry genome and genetic basis of sex determination.</title>
        <authorList>
            <person name="Jia H.M."/>
            <person name="Jia H.J."/>
            <person name="Cai Q.L."/>
            <person name="Wang Y."/>
            <person name="Zhao H.B."/>
            <person name="Yang W.F."/>
            <person name="Wang G.Y."/>
            <person name="Li Y.H."/>
            <person name="Zhan D.L."/>
            <person name="Shen Y.T."/>
            <person name="Niu Q.F."/>
            <person name="Chang L."/>
            <person name="Qiu J."/>
            <person name="Zhao L."/>
            <person name="Xie H.B."/>
            <person name="Fu W.Y."/>
            <person name="Jin J."/>
            <person name="Li X.W."/>
            <person name="Jiao Y."/>
            <person name="Zhou C.C."/>
            <person name="Tu T."/>
            <person name="Chai C.Y."/>
            <person name="Gao J.L."/>
            <person name="Fan L.J."/>
            <person name="van de Weg E."/>
            <person name="Wang J.Y."/>
            <person name="Gao Z.S."/>
        </authorList>
    </citation>
    <scope>NUCLEOTIDE SEQUENCE [LARGE SCALE GENOMIC DNA]</scope>
    <source>
        <tissue evidence="4">Leaves</tissue>
    </source>
</reference>
<evidence type="ECO:0000256" key="1">
    <source>
        <dbReference type="ARBA" id="ARBA00006806"/>
    </source>
</evidence>
<comment type="caution">
    <text evidence="4">The sequence shown here is derived from an EMBL/GenBank/DDBJ whole genome shotgun (WGS) entry which is preliminary data.</text>
</comment>
<feature type="compositionally biased region" description="Basic and acidic residues" evidence="3">
    <location>
        <begin position="387"/>
        <end position="405"/>
    </location>
</feature>
<evidence type="ECO:0000256" key="2">
    <source>
        <dbReference type="ARBA" id="ARBA00023186"/>
    </source>
</evidence>
<dbReference type="InterPro" id="IPR036126">
    <property type="entry name" value="TBCA_sf"/>
</dbReference>
<dbReference type="FunFam" id="1.20.58.90:FF:000011">
    <property type="entry name" value="Tubulin-specific chaperone A"/>
    <property type="match status" value="1"/>
</dbReference>
<feature type="region of interest" description="Disordered" evidence="3">
    <location>
        <begin position="29"/>
        <end position="52"/>
    </location>
</feature>
<dbReference type="GO" id="GO:0007023">
    <property type="term" value="P:post-chaperonin tubulin folding pathway"/>
    <property type="evidence" value="ECO:0007669"/>
    <property type="project" value="InterPro"/>
</dbReference>
<evidence type="ECO:0000256" key="3">
    <source>
        <dbReference type="SAM" id="MobiDB-lite"/>
    </source>
</evidence>